<dbReference type="PROSITE" id="PS51140">
    <property type="entry name" value="CUE"/>
    <property type="match status" value="1"/>
</dbReference>
<evidence type="ECO:0000313" key="11">
    <source>
        <dbReference type="Proteomes" id="UP001497525"/>
    </source>
</evidence>
<dbReference type="GO" id="GO:0016746">
    <property type="term" value="F:acyltransferase activity"/>
    <property type="evidence" value="ECO:0007669"/>
    <property type="project" value="UniProtKB-KW"/>
</dbReference>
<evidence type="ECO:0000256" key="5">
    <source>
        <dbReference type="ARBA" id="ARBA00023136"/>
    </source>
</evidence>
<dbReference type="CDD" id="cd14279">
    <property type="entry name" value="CUE"/>
    <property type="match status" value="1"/>
</dbReference>
<accession>A0AAV2TCX3</accession>
<keyword evidence="5 8" id="KW-0472">Membrane</keyword>
<organism evidence="10 11">
    <name type="scientific">Calicophoron daubneyi</name>
    <name type="common">Rumen fluke</name>
    <name type="synonym">Paramphistomum daubneyi</name>
    <dbReference type="NCBI Taxonomy" id="300641"/>
    <lineage>
        <taxon>Eukaryota</taxon>
        <taxon>Metazoa</taxon>
        <taxon>Spiralia</taxon>
        <taxon>Lophotrochozoa</taxon>
        <taxon>Platyhelminthes</taxon>
        <taxon>Trematoda</taxon>
        <taxon>Digenea</taxon>
        <taxon>Plagiorchiida</taxon>
        <taxon>Pronocephalata</taxon>
        <taxon>Paramphistomoidea</taxon>
        <taxon>Paramphistomidae</taxon>
        <taxon>Calicophoron</taxon>
    </lineage>
</organism>
<keyword evidence="1" id="KW-0808">Transferase</keyword>
<evidence type="ECO:0000256" key="3">
    <source>
        <dbReference type="ARBA" id="ARBA00022989"/>
    </source>
</evidence>
<name>A0AAV2TCX3_CALDB</name>
<sequence length="430" mass="47941">MRVSWPTGLLLAPYLPLGALIVVLRTVIYLDAILASLILSSFYPVKRFVLRVMCIVLGWIIWVKDEKRSPKPLPIISNHVTLFDHLILHVSLDCVSPHRHVFHWYSTFISTGPKPMPDVKESIEASTPLHLLPEGTPTPLCNVILPFNTEWFDSIEKVQPVALKVSRIFPIKLVKYPVNWLWEFVWQLFTPFTCYYVEYLEPVGRLPQESTIDFAERVRGSIATALKASLSELKADDLVKKIEGAIQTARVPSAQSSASNASGSVDTDHIPTPKKILHSAENVLRFRGTHTQPSTKNEVNTSTPTIATKKVVDSNTVQDSTFDHLIPVVLEVLTNTPIDKIRQALIASDGNVDTAIDSLVSSMEEADGNSSKESFQPNVNKEGDPQLVSPSRLNTAVDTFFTSSESRQASLSERRATLLAHARRRFLDKS</sequence>
<feature type="compositionally biased region" description="Polar residues" evidence="7">
    <location>
        <begin position="368"/>
        <end position="379"/>
    </location>
</feature>
<keyword evidence="4" id="KW-0443">Lipid metabolism</keyword>
<keyword evidence="6" id="KW-0012">Acyltransferase</keyword>
<evidence type="ECO:0000256" key="6">
    <source>
        <dbReference type="ARBA" id="ARBA00023315"/>
    </source>
</evidence>
<reference evidence="10" key="1">
    <citation type="submission" date="2024-06" db="EMBL/GenBank/DDBJ databases">
        <authorList>
            <person name="Liu X."/>
            <person name="Lenzi L."/>
            <person name="Haldenby T S."/>
            <person name="Uol C."/>
        </authorList>
    </citation>
    <scope>NUCLEOTIDE SEQUENCE</scope>
</reference>
<evidence type="ECO:0000256" key="7">
    <source>
        <dbReference type="SAM" id="MobiDB-lite"/>
    </source>
</evidence>
<evidence type="ECO:0000256" key="4">
    <source>
        <dbReference type="ARBA" id="ARBA00023098"/>
    </source>
</evidence>
<dbReference type="GO" id="GO:0043130">
    <property type="term" value="F:ubiquitin binding"/>
    <property type="evidence" value="ECO:0007669"/>
    <property type="project" value="InterPro"/>
</dbReference>
<evidence type="ECO:0000256" key="2">
    <source>
        <dbReference type="ARBA" id="ARBA00022692"/>
    </source>
</evidence>
<evidence type="ECO:0000256" key="8">
    <source>
        <dbReference type="SAM" id="Phobius"/>
    </source>
</evidence>
<comment type="caution">
    <text evidence="10">The sequence shown here is derived from an EMBL/GenBank/DDBJ whole genome shotgun (WGS) entry which is preliminary data.</text>
</comment>
<dbReference type="PANTHER" id="PTHR23063:SF52">
    <property type="entry name" value="LYSOPHOSPHATIDYLCHOLINE ACYLTRANSFERASE"/>
    <property type="match status" value="1"/>
</dbReference>
<dbReference type="InterPro" id="IPR003892">
    <property type="entry name" value="CUE"/>
</dbReference>
<proteinExistence type="predicted"/>
<keyword evidence="3 8" id="KW-1133">Transmembrane helix</keyword>
<dbReference type="PANTHER" id="PTHR23063">
    <property type="entry name" value="PHOSPHOLIPID ACYLTRANSFERASE"/>
    <property type="match status" value="1"/>
</dbReference>
<keyword evidence="2 8" id="KW-0812">Transmembrane</keyword>
<dbReference type="Proteomes" id="UP001497525">
    <property type="component" value="Unassembled WGS sequence"/>
</dbReference>
<gene>
    <name evidence="10" type="ORF">CDAUBV1_LOCUS6571</name>
</gene>
<dbReference type="SUPFAM" id="SSF69593">
    <property type="entry name" value="Glycerol-3-phosphate (1)-acyltransferase"/>
    <property type="match status" value="1"/>
</dbReference>
<dbReference type="SUPFAM" id="SSF46934">
    <property type="entry name" value="UBA-like"/>
    <property type="match status" value="1"/>
</dbReference>
<evidence type="ECO:0000256" key="1">
    <source>
        <dbReference type="ARBA" id="ARBA00022679"/>
    </source>
</evidence>
<evidence type="ECO:0000259" key="9">
    <source>
        <dbReference type="PROSITE" id="PS51140"/>
    </source>
</evidence>
<dbReference type="InterPro" id="IPR009060">
    <property type="entry name" value="UBA-like_sf"/>
</dbReference>
<feature type="domain" description="CUE" evidence="9">
    <location>
        <begin position="321"/>
        <end position="365"/>
    </location>
</feature>
<evidence type="ECO:0000313" key="10">
    <source>
        <dbReference type="EMBL" id="CAL5133312.1"/>
    </source>
</evidence>
<dbReference type="EMBL" id="CAXLJL010000156">
    <property type="protein sequence ID" value="CAL5133312.1"/>
    <property type="molecule type" value="Genomic_DNA"/>
</dbReference>
<dbReference type="GO" id="GO:0006629">
    <property type="term" value="P:lipid metabolic process"/>
    <property type="evidence" value="ECO:0007669"/>
    <property type="project" value="UniProtKB-KW"/>
</dbReference>
<feature type="region of interest" description="Disordered" evidence="7">
    <location>
        <begin position="364"/>
        <end position="387"/>
    </location>
</feature>
<dbReference type="AlphaFoldDB" id="A0AAV2TCX3"/>
<feature type="transmembrane region" description="Helical" evidence="8">
    <location>
        <begin position="14"/>
        <end position="39"/>
    </location>
</feature>
<protein>
    <recommendedName>
        <fullName evidence="9">CUE domain-containing protein</fullName>
    </recommendedName>
</protein>
<dbReference type="Pfam" id="PF02845">
    <property type="entry name" value="CUE"/>
    <property type="match status" value="1"/>
</dbReference>